<dbReference type="EMBL" id="JAMQKB010000011">
    <property type="protein sequence ID" value="MDC3425124.1"/>
    <property type="molecule type" value="Genomic_DNA"/>
</dbReference>
<proteinExistence type="predicted"/>
<feature type="compositionally biased region" description="Polar residues" evidence="1">
    <location>
        <begin position="36"/>
        <end position="55"/>
    </location>
</feature>
<evidence type="ECO:0000313" key="2">
    <source>
        <dbReference type="EMBL" id="MDC3425124.1"/>
    </source>
</evidence>
<evidence type="ECO:0000256" key="1">
    <source>
        <dbReference type="SAM" id="MobiDB-lite"/>
    </source>
</evidence>
<accession>A0A9X4AMS8</accession>
<gene>
    <name evidence="2" type="ORF">NC797_11465</name>
</gene>
<feature type="region of interest" description="Disordered" evidence="1">
    <location>
        <begin position="28"/>
        <end position="55"/>
    </location>
</feature>
<comment type="caution">
    <text evidence="2">The sequence shown here is derived from an EMBL/GenBank/DDBJ whole genome shotgun (WGS) entry which is preliminary data.</text>
</comment>
<protein>
    <submittedName>
        <fullName evidence="2">Uncharacterized protein</fullName>
    </submittedName>
</protein>
<reference evidence="2" key="1">
    <citation type="submission" date="2022-06" db="EMBL/GenBank/DDBJ databases">
        <title>Aquibacillus sp. a new bacterium isolated from soil saline samples.</title>
        <authorList>
            <person name="Galisteo C."/>
            <person name="De La Haba R."/>
            <person name="Sanchez-Porro C."/>
            <person name="Ventosa A."/>
        </authorList>
    </citation>
    <scope>NUCLEOTIDE SEQUENCE</scope>
    <source>
        <strain evidence="2">3ASR75-11</strain>
    </source>
</reference>
<dbReference type="Proteomes" id="UP001145050">
    <property type="component" value="Unassembled WGS sequence"/>
</dbReference>
<organism evidence="2 3">
    <name type="scientific">Terrihalobacillus insolitus</name>
    <dbReference type="NCBI Taxonomy" id="2950438"/>
    <lineage>
        <taxon>Bacteria</taxon>
        <taxon>Bacillati</taxon>
        <taxon>Bacillota</taxon>
        <taxon>Bacilli</taxon>
        <taxon>Bacillales</taxon>
        <taxon>Bacillaceae</taxon>
        <taxon>Terrihalobacillus</taxon>
    </lineage>
</organism>
<keyword evidence="3" id="KW-1185">Reference proteome</keyword>
<dbReference type="RefSeq" id="WP_272436928.1">
    <property type="nucleotide sequence ID" value="NZ_JAMQKB010000011.1"/>
</dbReference>
<name>A0A9X4AMS8_9BACI</name>
<evidence type="ECO:0000313" key="3">
    <source>
        <dbReference type="Proteomes" id="UP001145050"/>
    </source>
</evidence>
<sequence>MEKYQGILSKCKKNPEWAADTIVALKSQMNKDSHNSSKPLLQMASKNQKLTVKNR</sequence>
<dbReference type="AlphaFoldDB" id="A0A9X4AMS8"/>